<keyword evidence="3" id="KW-1185">Reference proteome</keyword>
<evidence type="ECO:0000313" key="3">
    <source>
        <dbReference type="Proteomes" id="UP000837801"/>
    </source>
</evidence>
<comment type="caution">
    <text evidence="2">The sequence shown here is derived from an EMBL/GenBank/DDBJ whole genome shotgun (WGS) entry which is preliminary data.</text>
</comment>
<accession>A0A9P0QNQ2</accession>
<proteinExistence type="predicted"/>
<protein>
    <submittedName>
        <fullName evidence="2">Uncharacterized protein</fullName>
    </submittedName>
</protein>
<sequence>MEVESNLSMDNSFESIECDDFKVDFSHLIEDEEPKKKSRAGPGSMIPNISSIDTPNLSLHDNSVTNDLFQVTRGAPSMSNSSTMLASSPPRKKKKNKHFDIFNQSYDVFDDFSDQADDDVFNSSSRLSNNKIDKLVQELSEDGFELDDQVRTRIYKGRFRGGEYNEVDSYLDDNKENLPYPDPLKSVRHKENNSIRKNNVNMIPKRKNVLSSAKSFIPTLRPLSNLSTNVTNFELRNDYVKEFNKNSNTATTTNNYNNNNTNNATSVSMSPKRICVPNHLNYTGKFKPSIKYSKSSTNIYMVDSSTGSINDATQFGTELNASNCEGFPLPEDTNEIVQIPTNDDTNKNKQKMAIIKAYHNKYFNTASSAASSRESKPDFRIGGFYSSEEFEKFQSSIDAMKTGVELVQNEPKTKAKNKKGKARVNWAEQLEW</sequence>
<dbReference type="Proteomes" id="UP000837801">
    <property type="component" value="Unassembled WGS sequence"/>
</dbReference>
<dbReference type="EMBL" id="CAKXYY010000005">
    <property type="protein sequence ID" value="CAH2352109.1"/>
    <property type="molecule type" value="Genomic_DNA"/>
</dbReference>
<gene>
    <name evidence="2" type="ORF">CLIB1423_05S05798</name>
</gene>
<reference evidence="2" key="1">
    <citation type="submission" date="2022-03" db="EMBL/GenBank/DDBJ databases">
        <authorList>
            <person name="Legras J.-L."/>
            <person name="Devillers H."/>
            <person name="Grondin C."/>
        </authorList>
    </citation>
    <scope>NUCLEOTIDE SEQUENCE</scope>
    <source>
        <strain evidence="2">CLIB 1423</strain>
    </source>
</reference>
<feature type="region of interest" description="Disordered" evidence="1">
    <location>
        <begin position="73"/>
        <end position="95"/>
    </location>
</feature>
<evidence type="ECO:0000313" key="2">
    <source>
        <dbReference type="EMBL" id="CAH2352109.1"/>
    </source>
</evidence>
<evidence type="ECO:0000256" key="1">
    <source>
        <dbReference type="SAM" id="MobiDB-lite"/>
    </source>
</evidence>
<dbReference type="OrthoDB" id="3981230at2759"/>
<name>A0A9P0QNQ2_9ASCO</name>
<feature type="compositionally biased region" description="Polar residues" evidence="1">
    <location>
        <begin position="47"/>
        <end position="57"/>
    </location>
</feature>
<dbReference type="AlphaFoldDB" id="A0A9P0QNQ2"/>
<organism evidence="2 3">
    <name type="scientific">[Candida] railenensis</name>
    <dbReference type="NCBI Taxonomy" id="45579"/>
    <lineage>
        <taxon>Eukaryota</taxon>
        <taxon>Fungi</taxon>
        <taxon>Dikarya</taxon>
        <taxon>Ascomycota</taxon>
        <taxon>Saccharomycotina</taxon>
        <taxon>Pichiomycetes</taxon>
        <taxon>Debaryomycetaceae</taxon>
        <taxon>Kurtzmaniella</taxon>
    </lineage>
</organism>
<feature type="compositionally biased region" description="Low complexity" evidence="1">
    <location>
        <begin position="76"/>
        <end position="89"/>
    </location>
</feature>
<feature type="region of interest" description="Disordered" evidence="1">
    <location>
        <begin position="32"/>
        <end position="57"/>
    </location>
</feature>